<evidence type="ECO:0000256" key="1">
    <source>
        <dbReference type="SAM" id="MobiDB-lite"/>
    </source>
</evidence>
<dbReference type="GO" id="GO:0003676">
    <property type="term" value="F:nucleic acid binding"/>
    <property type="evidence" value="ECO:0007669"/>
    <property type="project" value="InterPro"/>
</dbReference>
<feature type="region of interest" description="Disordered" evidence="1">
    <location>
        <begin position="59"/>
        <end position="85"/>
    </location>
</feature>
<dbReference type="AlphaFoldDB" id="A0A9P6XYG3"/>
<dbReference type="InterPro" id="IPR038717">
    <property type="entry name" value="Tc1-like_DDE_dom"/>
</dbReference>
<dbReference type="Pfam" id="PF13358">
    <property type="entry name" value="DDE_3"/>
    <property type="match status" value="1"/>
</dbReference>
<comment type="caution">
    <text evidence="3">The sequence shown here is derived from an EMBL/GenBank/DDBJ whole genome shotgun (WGS) entry which is preliminary data.</text>
</comment>
<dbReference type="EMBL" id="JAANIT010003018">
    <property type="protein sequence ID" value="KAG1534950.1"/>
    <property type="molecule type" value="Genomic_DNA"/>
</dbReference>
<reference evidence="3" key="1">
    <citation type="journal article" date="2020" name="Microb. Genom.">
        <title>Genetic diversity of clinical and environmental Mucorales isolates obtained from an investigation of mucormycosis cases among solid organ transplant recipients.</title>
        <authorList>
            <person name="Nguyen M.H."/>
            <person name="Kaul D."/>
            <person name="Muto C."/>
            <person name="Cheng S.J."/>
            <person name="Richter R.A."/>
            <person name="Bruno V.M."/>
            <person name="Liu G."/>
            <person name="Beyhan S."/>
            <person name="Sundermann A.J."/>
            <person name="Mounaud S."/>
            <person name="Pasculle A.W."/>
            <person name="Nierman W.C."/>
            <person name="Driscoll E."/>
            <person name="Cumbie R."/>
            <person name="Clancy C.J."/>
            <person name="Dupont C.L."/>
        </authorList>
    </citation>
    <scope>NUCLEOTIDE SEQUENCE</scope>
    <source>
        <strain evidence="3">GL16</strain>
    </source>
</reference>
<sequence length="422" mass="48234">MPEFKFLYVQTDGTVINEEGDNINSLEDLDDEPMLEVETLTNFTKYSTAIHPSTDMVVDEAPDVSSSSDKINNDPPTSKNPNKGNRYSYDVKKLVVDYHIEKLCTAAEAGRIHNVPEKSAQCWIRNFKKTGQIEPNDVVHGPPPILGEEHKTFVINFIDDAPTKRVDDVLNVLVTHFEDLSIQRTAVHDFMTNDCKLTFKKVSLHPEARNSPETIQKRFEWAKKWLATDMDFVMNCVFIDESAFSINLRRTYGYAPAGKKAIVETKSTRAKTHTILGAISAAGVVQVSIRKPPVKKKDQSKKRKLICFLEDVMDVMDNHIQFQNYYLVMDNAPIHQSKEIEELITSRGYRCIYLPPYSPELNPIEQFWSVVKSHVRRDELKTEDGLSDRIAVACNKIPYDHLYRFINYSVGKFDDCLHGKPI</sequence>
<dbReference type="NCBIfam" id="NF033545">
    <property type="entry name" value="transpos_IS630"/>
    <property type="match status" value="1"/>
</dbReference>
<dbReference type="SUPFAM" id="SSF46689">
    <property type="entry name" value="Homeodomain-like"/>
    <property type="match status" value="1"/>
</dbReference>
<gene>
    <name evidence="3" type="ORF">G6F51_011804</name>
</gene>
<evidence type="ECO:0000259" key="2">
    <source>
        <dbReference type="Pfam" id="PF13358"/>
    </source>
</evidence>
<accession>A0A9P6XYG3</accession>
<dbReference type="Proteomes" id="UP000717996">
    <property type="component" value="Unassembled WGS sequence"/>
</dbReference>
<dbReference type="InterPro" id="IPR036397">
    <property type="entry name" value="RNaseH_sf"/>
</dbReference>
<name>A0A9P6XYG3_RHIOR</name>
<dbReference type="InterPro" id="IPR047655">
    <property type="entry name" value="Transpos_IS630-like"/>
</dbReference>
<proteinExistence type="predicted"/>
<dbReference type="InterPro" id="IPR009057">
    <property type="entry name" value="Homeodomain-like_sf"/>
</dbReference>
<dbReference type="PANTHER" id="PTHR46564">
    <property type="entry name" value="TRANSPOSASE"/>
    <property type="match status" value="1"/>
</dbReference>
<feature type="compositionally biased region" description="Polar residues" evidence="1">
    <location>
        <begin position="64"/>
        <end position="85"/>
    </location>
</feature>
<protein>
    <recommendedName>
        <fullName evidence="2">Tc1-like transposase DDE domain-containing protein</fullName>
    </recommendedName>
</protein>
<feature type="domain" description="Tc1-like transposase DDE" evidence="2">
    <location>
        <begin position="236"/>
        <end position="384"/>
    </location>
</feature>
<dbReference type="Gene3D" id="3.30.420.10">
    <property type="entry name" value="Ribonuclease H-like superfamily/Ribonuclease H"/>
    <property type="match status" value="1"/>
</dbReference>
<dbReference type="OrthoDB" id="2289193at2759"/>
<evidence type="ECO:0000313" key="3">
    <source>
        <dbReference type="EMBL" id="KAG1534950.1"/>
    </source>
</evidence>
<evidence type="ECO:0000313" key="4">
    <source>
        <dbReference type="Proteomes" id="UP000717996"/>
    </source>
</evidence>
<organism evidence="3 4">
    <name type="scientific">Rhizopus oryzae</name>
    <name type="common">Mucormycosis agent</name>
    <name type="synonym">Rhizopus arrhizus var. delemar</name>
    <dbReference type="NCBI Taxonomy" id="64495"/>
    <lineage>
        <taxon>Eukaryota</taxon>
        <taxon>Fungi</taxon>
        <taxon>Fungi incertae sedis</taxon>
        <taxon>Mucoromycota</taxon>
        <taxon>Mucoromycotina</taxon>
        <taxon>Mucoromycetes</taxon>
        <taxon>Mucorales</taxon>
        <taxon>Mucorineae</taxon>
        <taxon>Rhizopodaceae</taxon>
        <taxon>Rhizopus</taxon>
    </lineage>
</organism>
<dbReference type="PANTHER" id="PTHR46564:SF1">
    <property type="entry name" value="TRANSPOSASE"/>
    <property type="match status" value="1"/>
</dbReference>